<name>A0A699TVZ7_TANCI</name>
<protein>
    <recommendedName>
        <fullName evidence="1">Berberine/berberine-like domain-containing protein</fullName>
    </recommendedName>
</protein>
<dbReference type="EMBL" id="BKCJ011262119">
    <property type="protein sequence ID" value="GFD11914.1"/>
    <property type="molecule type" value="Genomic_DNA"/>
</dbReference>
<dbReference type="GO" id="GO:0050660">
    <property type="term" value="F:flavin adenine dinucleotide binding"/>
    <property type="evidence" value="ECO:0007669"/>
    <property type="project" value="InterPro"/>
</dbReference>
<accession>A0A699TVZ7</accession>
<gene>
    <name evidence="2" type="ORF">Tci_883883</name>
</gene>
<proteinExistence type="predicted"/>
<dbReference type="AlphaFoldDB" id="A0A699TVZ7"/>
<evidence type="ECO:0000259" key="1">
    <source>
        <dbReference type="Pfam" id="PF08031"/>
    </source>
</evidence>
<dbReference type="GO" id="GO:0016491">
    <property type="term" value="F:oxidoreductase activity"/>
    <property type="evidence" value="ECO:0007669"/>
    <property type="project" value="InterPro"/>
</dbReference>
<dbReference type="Pfam" id="PF08031">
    <property type="entry name" value="BBE"/>
    <property type="match status" value="1"/>
</dbReference>
<dbReference type="InterPro" id="IPR016169">
    <property type="entry name" value="FAD-bd_PCMH_sub2"/>
</dbReference>
<comment type="caution">
    <text evidence="2">The sequence shown here is derived from an EMBL/GenBank/DDBJ whole genome shotgun (WGS) entry which is preliminary data.</text>
</comment>
<dbReference type="Gene3D" id="3.30.465.10">
    <property type="match status" value="1"/>
</dbReference>
<sequence>MRQISPDSGCYCDQYEPDWQWAMYGPNYSRLRAIKNKYDADELFWCRKCIGSEDWVHTQDTGSLCRRSTEETWSNYAY</sequence>
<feature type="domain" description="Berberine/berberine-like" evidence="1">
    <location>
        <begin position="11"/>
        <end position="50"/>
    </location>
</feature>
<evidence type="ECO:0000313" key="2">
    <source>
        <dbReference type="EMBL" id="GFD11914.1"/>
    </source>
</evidence>
<reference evidence="2" key="1">
    <citation type="journal article" date="2019" name="Sci. Rep.">
        <title>Draft genome of Tanacetum cinerariifolium, the natural source of mosquito coil.</title>
        <authorList>
            <person name="Yamashiro T."/>
            <person name="Shiraishi A."/>
            <person name="Satake H."/>
            <person name="Nakayama K."/>
        </authorList>
    </citation>
    <scope>NUCLEOTIDE SEQUENCE</scope>
</reference>
<organism evidence="2">
    <name type="scientific">Tanacetum cinerariifolium</name>
    <name type="common">Dalmatian daisy</name>
    <name type="synonym">Chrysanthemum cinerariifolium</name>
    <dbReference type="NCBI Taxonomy" id="118510"/>
    <lineage>
        <taxon>Eukaryota</taxon>
        <taxon>Viridiplantae</taxon>
        <taxon>Streptophyta</taxon>
        <taxon>Embryophyta</taxon>
        <taxon>Tracheophyta</taxon>
        <taxon>Spermatophyta</taxon>
        <taxon>Magnoliopsida</taxon>
        <taxon>eudicotyledons</taxon>
        <taxon>Gunneridae</taxon>
        <taxon>Pentapetalae</taxon>
        <taxon>asterids</taxon>
        <taxon>campanulids</taxon>
        <taxon>Asterales</taxon>
        <taxon>Asteraceae</taxon>
        <taxon>Asteroideae</taxon>
        <taxon>Anthemideae</taxon>
        <taxon>Anthemidinae</taxon>
        <taxon>Tanacetum</taxon>
    </lineage>
</organism>
<dbReference type="InterPro" id="IPR012951">
    <property type="entry name" value="BBE"/>
</dbReference>